<keyword evidence="2" id="KW-0472">Membrane</keyword>
<reference evidence="3 4" key="1">
    <citation type="submission" date="2019-03" db="EMBL/GenBank/DDBJ databases">
        <title>Genomic Encyclopedia of Archaeal and Bacterial Type Strains, Phase II (KMG-II): from individual species to whole genera.</title>
        <authorList>
            <person name="Goeker M."/>
        </authorList>
    </citation>
    <scope>NUCLEOTIDE SEQUENCE [LARGE SCALE GENOMIC DNA]</scope>
    <source>
        <strain evidence="3 4">ATCC 25309</strain>
    </source>
</reference>
<proteinExistence type="predicted"/>
<feature type="compositionally biased region" description="Pro residues" evidence="1">
    <location>
        <begin position="151"/>
        <end position="170"/>
    </location>
</feature>
<protein>
    <recommendedName>
        <fullName evidence="5">TonB family protein</fullName>
    </recommendedName>
</protein>
<evidence type="ECO:0000313" key="3">
    <source>
        <dbReference type="EMBL" id="TDU81061.1"/>
    </source>
</evidence>
<keyword evidence="2" id="KW-1133">Transmembrane helix</keyword>
<dbReference type="OrthoDB" id="195118at2"/>
<evidence type="ECO:0000256" key="2">
    <source>
        <dbReference type="SAM" id="Phobius"/>
    </source>
</evidence>
<evidence type="ECO:0008006" key="5">
    <source>
        <dbReference type="Google" id="ProtNLM"/>
    </source>
</evidence>
<dbReference type="RefSeq" id="WP_133793044.1">
    <property type="nucleotide sequence ID" value="NZ_SOCA01000001.1"/>
</dbReference>
<keyword evidence="4" id="KW-1185">Reference proteome</keyword>
<feature type="region of interest" description="Disordered" evidence="1">
    <location>
        <begin position="248"/>
        <end position="274"/>
    </location>
</feature>
<dbReference type="SUPFAM" id="SSF74653">
    <property type="entry name" value="TolA/TonB C-terminal domain"/>
    <property type="match status" value="1"/>
</dbReference>
<evidence type="ECO:0000313" key="4">
    <source>
        <dbReference type="Proteomes" id="UP000295662"/>
    </source>
</evidence>
<evidence type="ECO:0000256" key="1">
    <source>
        <dbReference type="SAM" id="MobiDB-lite"/>
    </source>
</evidence>
<dbReference type="AlphaFoldDB" id="A0A4R7SPX4"/>
<feature type="compositionally biased region" description="Pro residues" evidence="1">
    <location>
        <begin position="213"/>
        <end position="222"/>
    </location>
</feature>
<keyword evidence="2" id="KW-0812">Transmembrane</keyword>
<comment type="caution">
    <text evidence="3">The sequence shown here is derived from an EMBL/GenBank/DDBJ whole genome shotgun (WGS) entry which is preliminary data.</text>
</comment>
<dbReference type="EMBL" id="SOCA01000001">
    <property type="protein sequence ID" value="TDU81061.1"/>
    <property type="molecule type" value="Genomic_DNA"/>
</dbReference>
<accession>A0A4R7SPX4</accession>
<organism evidence="3 4">
    <name type="scientific">Prosthecobacter fusiformis</name>
    <dbReference type="NCBI Taxonomy" id="48464"/>
    <lineage>
        <taxon>Bacteria</taxon>
        <taxon>Pseudomonadati</taxon>
        <taxon>Verrucomicrobiota</taxon>
        <taxon>Verrucomicrobiia</taxon>
        <taxon>Verrucomicrobiales</taxon>
        <taxon>Verrucomicrobiaceae</taxon>
        <taxon>Prosthecobacter</taxon>
    </lineage>
</organism>
<feature type="region of interest" description="Disordered" evidence="1">
    <location>
        <begin position="104"/>
        <end position="124"/>
    </location>
</feature>
<feature type="transmembrane region" description="Helical" evidence="2">
    <location>
        <begin position="12"/>
        <end position="31"/>
    </location>
</feature>
<feature type="region of interest" description="Disordered" evidence="1">
    <location>
        <begin position="137"/>
        <end position="178"/>
    </location>
</feature>
<dbReference type="Proteomes" id="UP000295662">
    <property type="component" value="Unassembled WGS sequence"/>
</dbReference>
<feature type="compositionally biased region" description="Basic and acidic residues" evidence="1">
    <location>
        <begin position="195"/>
        <end position="210"/>
    </location>
</feature>
<gene>
    <name evidence="3" type="ORF">EI77_00363</name>
</gene>
<feature type="region of interest" description="Disordered" evidence="1">
    <location>
        <begin position="195"/>
        <end position="227"/>
    </location>
</feature>
<sequence>MTHAHDRHLQTGIVGSLVIHALLLLFLAWVLGTQSAQDFFRAEEASKEKEPEVTLIFPDQLIIPVPPPVEEKPQLFIRTTQNEEATVKPLNAPFQSDRNTIAASEKPAVAGSTVPMPTLDGTAPDIRELANRDYKDGEIKNDSAPKAAATPPTPAPNVLKPQPPQPPPQPQTAMAQPAPTPLKKMMEEMDKEMIRKDENRLPLEVRKPDDSPPEAPPEPPTMAVPQVRIPEDTPPQIVKAVPVEEPVEMNTPKPDEKAFSPFTRTSKTDGGINREGANAVDAEATPLGIYMRQVTGAVEKKWHLYVRLGKDSVTFGRVRFRFFVDKKGTPQDLKILSDARDADPRMRELTLRAILDAQIPPIPTEILPTLDDGRVKIEYEAIIY</sequence>
<name>A0A4R7SPX4_9BACT</name>